<gene>
    <name evidence="2" type="ORF">WJX74_006111</name>
</gene>
<reference evidence="2 3" key="1">
    <citation type="journal article" date="2024" name="Nat. Commun.">
        <title>Phylogenomics reveals the evolutionary origins of lichenization in chlorophyte algae.</title>
        <authorList>
            <person name="Puginier C."/>
            <person name="Libourel C."/>
            <person name="Otte J."/>
            <person name="Skaloud P."/>
            <person name="Haon M."/>
            <person name="Grisel S."/>
            <person name="Petersen M."/>
            <person name="Berrin J.G."/>
            <person name="Delaux P.M."/>
            <person name="Dal Grande F."/>
            <person name="Keller J."/>
        </authorList>
    </citation>
    <scope>NUCLEOTIDE SEQUENCE [LARGE SCALE GENOMIC DNA]</scope>
    <source>
        <strain evidence="2 3">SAG 2145</strain>
    </source>
</reference>
<evidence type="ECO:0000313" key="3">
    <source>
        <dbReference type="Proteomes" id="UP001438707"/>
    </source>
</evidence>
<dbReference type="Proteomes" id="UP001438707">
    <property type="component" value="Unassembled WGS sequence"/>
</dbReference>
<accession>A0AAW1QMN0</accession>
<feature type="transmembrane region" description="Helical" evidence="1">
    <location>
        <begin position="31"/>
        <end position="51"/>
    </location>
</feature>
<keyword evidence="1" id="KW-0812">Transmembrane</keyword>
<dbReference type="EMBL" id="JALJOS010000030">
    <property type="protein sequence ID" value="KAK9822761.1"/>
    <property type="molecule type" value="Genomic_DNA"/>
</dbReference>
<keyword evidence="3" id="KW-1185">Reference proteome</keyword>
<keyword evidence="1" id="KW-0472">Membrane</keyword>
<keyword evidence="1" id="KW-1133">Transmembrane helix</keyword>
<feature type="transmembrane region" description="Helical" evidence="1">
    <location>
        <begin position="7"/>
        <end position="25"/>
    </location>
</feature>
<dbReference type="AlphaFoldDB" id="A0AAW1QMN0"/>
<evidence type="ECO:0000256" key="1">
    <source>
        <dbReference type="SAM" id="Phobius"/>
    </source>
</evidence>
<protein>
    <submittedName>
        <fullName evidence="2">Uncharacterized protein</fullName>
    </submittedName>
</protein>
<sequence>MPLDTPYVALLGVGLCSLGAAVHFYKTKQTNYFKAAYFCTWPTLGSGLVLVMEPRREKMIKDMERRGTFDQEQMTEARKNTAMQMEMMREAAHSKKPAHLLDR</sequence>
<organism evidence="2 3">
    <name type="scientific">Apatococcus lobatus</name>
    <dbReference type="NCBI Taxonomy" id="904363"/>
    <lineage>
        <taxon>Eukaryota</taxon>
        <taxon>Viridiplantae</taxon>
        <taxon>Chlorophyta</taxon>
        <taxon>core chlorophytes</taxon>
        <taxon>Trebouxiophyceae</taxon>
        <taxon>Chlorellales</taxon>
        <taxon>Chlorellaceae</taxon>
        <taxon>Apatococcus</taxon>
    </lineage>
</organism>
<comment type="caution">
    <text evidence="2">The sequence shown here is derived from an EMBL/GenBank/DDBJ whole genome shotgun (WGS) entry which is preliminary data.</text>
</comment>
<name>A0AAW1QMN0_9CHLO</name>
<proteinExistence type="predicted"/>
<evidence type="ECO:0000313" key="2">
    <source>
        <dbReference type="EMBL" id="KAK9822761.1"/>
    </source>
</evidence>